<evidence type="ECO:0000313" key="1">
    <source>
        <dbReference type="EMBL" id="PZQ56245.1"/>
    </source>
</evidence>
<organism evidence="1 2">
    <name type="scientific">Novosphingobium pentaromativorans</name>
    <dbReference type="NCBI Taxonomy" id="205844"/>
    <lineage>
        <taxon>Bacteria</taxon>
        <taxon>Pseudomonadati</taxon>
        <taxon>Pseudomonadota</taxon>
        <taxon>Alphaproteobacteria</taxon>
        <taxon>Sphingomonadales</taxon>
        <taxon>Sphingomonadaceae</taxon>
        <taxon>Novosphingobium</taxon>
    </lineage>
</organism>
<reference evidence="1 2" key="1">
    <citation type="submission" date="2017-08" db="EMBL/GenBank/DDBJ databases">
        <title>Infants hospitalized years apart are colonized by the same room-sourced microbial strains.</title>
        <authorList>
            <person name="Brooks B."/>
            <person name="Olm M.R."/>
            <person name="Firek B.A."/>
            <person name="Baker R."/>
            <person name="Thomas B.C."/>
            <person name="Morowitz M.J."/>
            <person name="Banfield J.F."/>
        </authorList>
    </citation>
    <scope>NUCLEOTIDE SEQUENCE [LARGE SCALE GENOMIC DNA]</scope>
    <source>
        <strain evidence="1">S2_005_002_R2_33</strain>
    </source>
</reference>
<proteinExistence type="predicted"/>
<accession>A0A2W5P0B6</accession>
<protein>
    <submittedName>
        <fullName evidence="1">Uncharacterized protein</fullName>
    </submittedName>
</protein>
<name>A0A2W5P0B6_9SPHN</name>
<sequence length="143" mass="15492">MSPGAYLQKRRVAAGLEVVEVAAALVAFGRPIRPITDSDILALEHRLFAAEENDPCLTPVEASLLRRIFAFDAAVYELLFLRHFAGAGCTLPEPHICRDCGCSWLDACRTSSGPCSWTSSSSDLCTGCLTDDQVQPTRQGEFA</sequence>
<gene>
    <name evidence="1" type="ORF">DI555_06425</name>
</gene>
<dbReference type="AlphaFoldDB" id="A0A2W5P0B6"/>
<dbReference type="Proteomes" id="UP000249082">
    <property type="component" value="Unassembled WGS sequence"/>
</dbReference>
<dbReference type="EMBL" id="QFPX01000004">
    <property type="protein sequence ID" value="PZQ56245.1"/>
    <property type="molecule type" value="Genomic_DNA"/>
</dbReference>
<evidence type="ECO:0000313" key="2">
    <source>
        <dbReference type="Proteomes" id="UP000249082"/>
    </source>
</evidence>
<comment type="caution">
    <text evidence="1">The sequence shown here is derived from an EMBL/GenBank/DDBJ whole genome shotgun (WGS) entry which is preliminary data.</text>
</comment>